<evidence type="ECO:0000256" key="6">
    <source>
        <dbReference type="ARBA" id="ARBA00022692"/>
    </source>
</evidence>
<gene>
    <name evidence="18" type="ORF">U9M48_023179</name>
</gene>
<dbReference type="PROSITE" id="PS00108">
    <property type="entry name" value="PROTEIN_KINASE_ST"/>
    <property type="match status" value="1"/>
</dbReference>
<dbReference type="GO" id="GO:0005524">
    <property type="term" value="F:ATP binding"/>
    <property type="evidence" value="ECO:0007669"/>
    <property type="project" value="UniProtKB-UniRule"/>
</dbReference>
<evidence type="ECO:0000256" key="15">
    <source>
        <dbReference type="SAM" id="MobiDB-lite"/>
    </source>
</evidence>
<evidence type="ECO:0000256" key="7">
    <source>
        <dbReference type="ARBA" id="ARBA00022741"/>
    </source>
</evidence>
<feature type="domain" description="Protein kinase" evidence="17">
    <location>
        <begin position="184"/>
        <end position="471"/>
    </location>
</feature>
<dbReference type="Gene3D" id="3.30.200.20">
    <property type="entry name" value="Phosphorylase Kinase, domain 1"/>
    <property type="match status" value="1"/>
</dbReference>
<keyword evidence="5" id="KW-0808">Transferase</keyword>
<evidence type="ECO:0000256" key="16">
    <source>
        <dbReference type="SAM" id="Phobius"/>
    </source>
</evidence>
<evidence type="ECO:0000313" key="19">
    <source>
        <dbReference type="Proteomes" id="UP001341281"/>
    </source>
</evidence>
<dbReference type="Pfam" id="PF00069">
    <property type="entry name" value="Pkinase"/>
    <property type="match status" value="1"/>
</dbReference>
<keyword evidence="19" id="KW-1185">Reference proteome</keyword>
<dbReference type="FunFam" id="3.30.200.20:FF:000173">
    <property type="entry name" value="Probable serine/threonine-protein kinase At1g01540"/>
    <property type="match status" value="1"/>
</dbReference>
<dbReference type="InterPro" id="IPR052232">
    <property type="entry name" value="RLK_Ser/Thr-Kinase"/>
</dbReference>
<evidence type="ECO:0000256" key="14">
    <source>
        <dbReference type="PROSITE-ProRule" id="PRU10141"/>
    </source>
</evidence>
<protein>
    <recommendedName>
        <fullName evidence="2">non-specific serine/threonine protein kinase</fullName>
        <ecNumber evidence="2">2.7.11.1</ecNumber>
    </recommendedName>
</protein>
<dbReference type="GO" id="GO:0016020">
    <property type="term" value="C:membrane"/>
    <property type="evidence" value="ECO:0007669"/>
    <property type="project" value="UniProtKB-SubCell"/>
</dbReference>
<dbReference type="Proteomes" id="UP001341281">
    <property type="component" value="Chromosome 05"/>
</dbReference>
<evidence type="ECO:0000313" key="18">
    <source>
        <dbReference type="EMBL" id="WVZ75088.1"/>
    </source>
</evidence>
<evidence type="ECO:0000256" key="9">
    <source>
        <dbReference type="ARBA" id="ARBA00022840"/>
    </source>
</evidence>
<evidence type="ECO:0000256" key="5">
    <source>
        <dbReference type="ARBA" id="ARBA00022679"/>
    </source>
</evidence>
<feature type="transmembrane region" description="Helical" evidence="16">
    <location>
        <begin position="20"/>
        <end position="44"/>
    </location>
</feature>
<dbReference type="PROSITE" id="PS00107">
    <property type="entry name" value="PROTEIN_KINASE_ATP"/>
    <property type="match status" value="1"/>
</dbReference>
<evidence type="ECO:0000256" key="10">
    <source>
        <dbReference type="ARBA" id="ARBA00022989"/>
    </source>
</evidence>
<comment type="catalytic activity">
    <reaction evidence="12">
        <text>L-threonyl-[protein] + ATP = O-phospho-L-threonyl-[protein] + ADP + H(+)</text>
        <dbReference type="Rhea" id="RHEA:46608"/>
        <dbReference type="Rhea" id="RHEA-COMP:11060"/>
        <dbReference type="Rhea" id="RHEA-COMP:11605"/>
        <dbReference type="ChEBI" id="CHEBI:15378"/>
        <dbReference type="ChEBI" id="CHEBI:30013"/>
        <dbReference type="ChEBI" id="CHEBI:30616"/>
        <dbReference type="ChEBI" id="CHEBI:61977"/>
        <dbReference type="ChEBI" id="CHEBI:456216"/>
        <dbReference type="EC" id="2.7.11.1"/>
    </reaction>
</comment>
<evidence type="ECO:0000256" key="4">
    <source>
        <dbReference type="ARBA" id="ARBA00022553"/>
    </source>
</evidence>
<comment type="catalytic activity">
    <reaction evidence="13">
        <text>L-seryl-[protein] + ATP = O-phospho-L-seryl-[protein] + ADP + H(+)</text>
        <dbReference type="Rhea" id="RHEA:17989"/>
        <dbReference type="Rhea" id="RHEA-COMP:9863"/>
        <dbReference type="Rhea" id="RHEA-COMP:11604"/>
        <dbReference type="ChEBI" id="CHEBI:15378"/>
        <dbReference type="ChEBI" id="CHEBI:29999"/>
        <dbReference type="ChEBI" id="CHEBI:30616"/>
        <dbReference type="ChEBI" id="CHEBI:83421"/>
        <dbReference type="ChEBI" id="CHEBI:456216"/>
        <dbReference type="EC" id="2.7.11.1"/>
    </reaction>
</comment>
<evidence type="ECO:0000256" key="13">
    <source>
        <dbReference type="ARBA" id="ARBA00048679"/>
    </source>
</evidence>
<sequence length="572" mass="63259">MADSELSQSTVVFGLRMWVLVGIGVGAAFVLLLVLISVLCLLAFRRRRRQRPTNPVQQFPITAAPKNSANVKAPKDIQEVPAAAAAAAAAPAKTPLAQVLQLPTPPVSQQIVTGKEHHITYQEEQQQHPSHRSDGPSSHGSGRESRGGRGGAADHAPPAVPEVSHLGWGHWYTLKELETATGMFADENVIGEGGYGIVYHGVLEDGTHVAVKNLLNNRGQAEKEFKVEVEAIGRVRHKNLVRLLGYCAEGNQRMLVYEYVDNGNLEQWLHGDVGPVSPLTWENRMKIILGTAKGLMYLHEGLEPKVVHRDVKSSNILLDKNWNAKLSDFGLAKLLGSERSYVTTRVMGTFGYVAPEYAGTGMLNETSDIYSFGILIMEIISGRVPVDYNRPPGEVNLVDWLKMMVSSRNSDGVVDPKIPQKPTSRSVKKALLVALRCVDPDARKRPKIGHVIHMLEVDDFPYREKYLHPVLSIGLSTDFASLSVSIVKLFMIAEAVEHQDMQDYQKIRQVDQVNLTLTVVETMVPHNLNPLDGETQRPKCSSDYWKESEILMLSKARTAPTEVVNCSSFCFR</sequence>
<dbReference type="InterPro" id="IPR000719">
    <property type="entry name" value="Prot_kinase_dom"/>
</dbReference>
<dbReference type="PANTHER" id="PTHR47984">
    <property type="entry name" value="OS01G0323000 PROTEIN"/>
    <property type="match status" value="1"/>
</dbReference>
<dbReference type="SMART" id="SM00220">
    <property type="entry name" value="S_TKc"/>
    <property type="match status" value="1"/>
</dbReference>
<evidence type="ECO:0000256" key="11">
    <source>
        <dbReference type="ARBA" id="ARBA00023136"/>
    </source>
</evidence>
<keyword evidence="6 16" id="KW-0812">Transmembrane</keyword>
<evidence type="ECO:0000256" key="3">
    <source>
        <dbReference type="ARBA" id="ARBA00022527"/>
    </source>
</evidence>
<evidence type="ECO:0000256" key="2">
    <source>
        <dbReference type="ARBA" id="ARBA00012513"/>
    </source>
</evidence>
<evidence type="ECO:0000259" key="17">
    <source>
        <dbReference type="PROSITE" id="PS50011"/>
    </source>
</evidence>
<proteinExistence type="predicted"/>
<dbReference type="EC" id="2.7.11.1" evidence="2"/>
<organism evidence="18 19">
    <name type="scientific">Paspalum notatum var. saurae</name>
    <dbReference type="NCBI Taxonomy" id="547442"/>
    <lineage>
        <taxon>Eukaryota</taxon>
        <taxon>Viridiplantae</taxon>
        <taxon>Streptophyta</taxon>
        <taxon>Embryophyta</taxon>
        <taxon>Tracheophyta</taxon>
        <taxon>Spermatophyta</taxon>
        <taxon>Magnoliopsida</taxon>
        <taxon>Liliopsida</taxon>
        <taxon>Poales</taxon>
        <taxon>Poaceae</taxon>
        <taxon>PACMAD clade</taxon>
        <taxon>Panicoideae</taxon>
        <taxon>Andropogonodae</taxon>
        <taxon>Paspaleae</taxon>
        <taxon>Paspalinae</taxon>
        <taxon>Paspalum</taxon>
    </lineage>
</organism>
<dbReference type="SUPFAM" id="SSF56112">
    <property type="entry name" value="Protein kinase-like (PK-like)"/>
    <property type="match status" value="1"/>
</dbReference>
<keyword evidence="4" id="KW-0597">Phosphoprotein</keyword>
<feature type="binding site" evidence="14">
    <location>
        <position position="212"/>
    </location>
    <ligand>
        <name>ATP</name>
        <dbReference type="ChEBI" id="CHEBI:30616"/>
    </ligand>
</feature>
<evidence type="ECO:0000256" key="12">
    <source>
        <dbReference type="ARBA" id="ARBA00047899"/>
    </source>
</evidence>
<dbReference type="FunFam" id="1.10.510.10:FF:000035">
    <property type="entry name" value="Putative receptor-like serine/threonine-protein kinase"/>
    <property type="match status" value="1"/>
</dbReference>
<keyword evidence="11 16" id="KW-0472">Membrane</keyword>
<dbReference type="EMBL" id="CP144749">
    <property type="protein sequence ID" value="WVZ75088.1"/>
    <property type="molecule type" value="Genomic_DNA"/>
</dbReference>
<keyword evidence="8" id="KW-0418">Kinase</keyword>
<comment type="subcellular location">
    <subcellularLocation>
        <location evidence="1">Membrane</location>
        <topology evidence="1">Single-pass membrane protein</topology>
    </subcellularLocation>
</comment>
<keyword evidence="3" id="KW-0723">Serine/threonine-protein kinase</keyword>
<reference evidence="18 19" key="1">
    <citation type="submission" date="2024-02" db="EMBL/GenBank/DDBJ databases">
        <title>High-quality chromosome-scale genome assembly of Pensacola bahiagrass (Paspalum notatum Flugge var. saurae).</title>
        <authorList>
            <person name="Vega J.M."/>
            <person name="Podio M."/>
            <person name="Orjuela J."/>
            <person name="Siena L.A."/>
            <person name="Pessino S.C."/>
            <person name="Combes M.C."/>
            <person name="Mariac C."/>
            <person name="Albertini E."/>
            <person name="Pupilli F."/>
            <person name="Ortiz J.P.A."/>
            <person name="Leblanc O."/>
        </authorList>
    </citation>
    <scope>NUCLEOTIDE SEQUENCE [LARGE SCALE GENOMIC DNA]</scope>
    <source>
        <strain evidence="18">R1</strain>
        <tissue evidence="18">Leaf</tissue>
    </source>
</reference>
<name>A0AAQ3WUE2_PASNO</name>
<evidence type="ECO:0000256" key="8">
    <source>
        <dbReference type="ARBA" id="ARBA00022777"/>
    </source>
</evidence>
<keyword evidence="10 16" id="KW-1133">Transmembrane helix</keyword>
<dbReference type="PROSITE" id="PS50011">
    <property type="entry name" value="PROTEIN_KINASE_DOM"/>
    <property type="match status" value="1"/>
</dbReference>
<dbReference type="PANTHER" id="PTHR47984:SF25">
    <property type="entry name" value="OS02G0549200 PROTEIN"/>
    <property type="match status" value="1"/>
</dbReference>
<keyword evidence="9 14" id="KW-0067">ATP-binding</keyword>
<dbReference type="GO" id="GO:0004674">
    <property type="term" value="F:protein serine/threonine kinase activity"/>
    <property type="evidence" value="ECO:0007669"/>
    <property type="project" value="UniProtKB-KW"/>
</dbReference>
<feature type="region of interest" description="Disordered" evidence="15">
    <location>
        <begin position="121"/>
        <end position="160"/>
    </location>
</feature>
<dbReference type="InterPro" id="IPR017441">
    <property type="entry name" value="Protein_kinase_ATP_BS"/>
</dbReference>
<dbReference type="Gene3D" id="1.10.510.10">
    <property type="entry name" value="Transferase(Phosphotransferase) domain 1"/>
    <property type="match status" value="1"/>
</dbReference>
<dbReference type="AlphaFoldDB" id="A0AAQ3WUE2"/>
<dbReference type="InterPro" id="IPR008271">
    <property type="entry name" value="Ser/Thr_kinase_AS"/>
</dbReference>
<keyword evidence="7 14" id="KW-0547">Nucleotide-binding</keyword>
<dbReference type="CDD" id="cd14066">
    <property type="entry name" value="STKc_IRAK"/>
    <property type="match status" value="1"/>
</dbReference>
<evidence type="ECO:0000256" key="1">
    <source>
        <dbReference type="ARBA" id="ARBA00004167"/>
    </source>
</evidence>
<dbReference type="InterPro" id="IPR011009">
    <property type="entry name" value="Kinase-like_dom_sf"/>
</dbReference>
<accession>A0AAQ3WUE2</accession>